<dbReference type="Proteomes" id="UP001060215">
    <property type="component" value="Chromosome 11"/>
</dbReference>
<organism evidence="1 2">
    <name type="scientific">Camellia lanceoleosa</name>
    <dbReference type="NCBI Taxonomy" id="1840588"/>
    <lineage>
        <taxon>Eukaryota</taxon>
        <taxon>Viridiplantae</taxon>
        <taxon>Streptophyta</taxon>
        <taxon>Embryophyta</taxon>
        <taxon>Tracheophyta</taxon>
        <taxon>Spermatophyta</taxon>
        <taxon>Magnoliopsida</taxon>
        <taxon>eudicotyledons</taxon>
        <taxon>Gunneridae</taxon>
        <taxon>Pentapetalae</taxon>
        <taxon>asterids</taxon>
        <taxon>Ericales</taxon>
        <taxon>Theaceae</taxon>
        <taxon>Camellia</taxon>
    </lineage>
</organism>
<evidence type="ECO:0000313" key="2">
    <source>
        <dbReference type="Proteomes" id="UP001060215"/>
    </source>
</evidence>
<protein>
    <submittedName>
        <fullName evidence="1">Serine/threonine-protein phosphatase 4 regulatory subunit 2</fullName>
    </submittedName>
</protein>
<comment type="caution">
    <text evidence="1">The sequence shown here is derived from an EMBL/GenBank/DDBJ whole genome shotgun (WGS) entry which is preliminary data.</text>
</comment>
<gene>
    <name evidence="1" type="ORF">LOK49_LG15G00343</name>
</gene>
<accession>A0ACC0F4D7</accession>
<dbReference type="EMBL" id="CM045768">
    <property type="protein sequence ID" value="KAI7982936.1"/>
    <property type="molecule type" value="Genomic_DNA"/>
</dbReference>
<keyword evidence="2" id="KW-1185">Reference proteome</keyword>
<sequence>MRQVEIEFARGADEGAIGATEKGGGVAAEERRRERERYPQTPPILPDDCCRDCDSSSSVVNGGDFDGGETQIWRDVGDGDIVDVVDGDVVDVVVDGSYSGLGSSDERVASFGIRVESEIGAIGMAMEISSNDNSQHLTVSSNDVNHHHDNMVPDVADQGGMEYKHEIGEEEARTILEVIASTGKFWHDWDKLKSLLSFQLKQVLFEYPEAKMTSEQQSAALGEIYPELVKRLDEALLSFIEGPPFTLQRLCEILLSARSIYPNLSKLALALEKNLLVTSTLTISADPYPPAMMQKPEEIDKRDEEPQERGEEPQVASNPVENGVEHVIGGNDEVTTEVEEADVNDDMTIDMEVFEEIVGSSESNSVPTTGS</sequence>
<reference evidence="1 2" key="1">
    <citation type="journal article" date="2022" name="Plant J.">
        <title>Chromosome-level genome of Camellia lanceoleosa provides a valuable resource for understanding genome evolution and self-incompatibility.</title>
        <authorList>
            <person name="Gong W."/>
            <person name="Xiao S."/>
            <person name="Wang L."/>
            <person name="Liao Z."/>
            <person name="Chang Y."/>
            <person name="Mo W."/>
            <person name="Hu G."/>
            <person name="Li W."/>
            <person name="Zhao G."/>
            <person name="Zhu H."/>
            <person name="Hu X."/>
            <person name="Ji K."/>
            <person name="Xiang X."/>
            <person name="Song Q."/>
            <person name="Yuan D."/>
            <person name="Jin S."/>
            <person name="Zhang L."/>
        </authorList>
    </citation>
    <scope>NUCLEOTIDE SEQUENCE [LARGE SCALE GENOMIC DNA]</scope>
    <source>
        <strain evidence="1">SQ_2022a</strain>
    </source>
</reference>
<evidence type="ECO:0000313" key="1">
    <source>
        <dbReference type="EMBL" id="KAI7982936.1"/>
    </source>
</evidence>
<name>A0ACC0F4D7_9ERIC</name>
<proteinExistence type="predicted"/>